<dbReference type="InterPro" id="IPR045493">
    <property type="entry name" value="DUF6435"/>
</dbReference>
<name>A0ABT2EGX6_9GAMM</name>
<keyword evidence="2" id="KW-1185">Reference proteome</keyword>
<dbReference type="RefSeq" id="WP_259036864.1">
    <property type="nucleotide sequence ID" value="NZ_JAJISC010000006.1"/>
</dbReference>
<sequence>MFGFLKRDPLKQLLQDYEHKLQEALDASHNGDKLTNTLRTQEAEAILVDIQRMDHR</sequence>
<proteinExistence type="predicted"/>
<accession>A0ABT2EGX6</accession>
<dbReference type="NCBIfam" id="NF033487">
    <property type="entry name" value="Lacal_2735_fam"/>
    <property type="match status" value="1"/>
</dbReference>
<comment type="caution">
    <text evidence="1">The sequence shown here is derived from an EMBL/GenBank/DDBJ whole genome shotgun (WGS) entry which is preliminary data.</text>
</comment>
<protein>
    <submittedName>
        <fullName evidence="1">DUF6435 family protein</fullName>
    </submittedName>
</protein>
<reference evidence="1" key="1">
    <citation type="submission" date="2021-11" db="EMBL/GenBank/DDBJ databases">
        <title>Halomonas sp., isolated from a coastal aquaculture zone in Dongshan Bay.</title>
        <authorList>
            <person name="Lin W."/>
        </authorList>
    </citation>
    <scope>NUCLEOTIDE SEQUENCE</scope>
    <source>
        <strain evidence="1">Yzlin-01</strain>
    </source>
</reference>
<gene>
    <name evidence="1" type="ORF">LLY24_13700</name>
</gene>
<evidence type="ECO:0000313" key="2">
    <source>
        <dbReference type="Proteomes" id="UP001165542"/>
    </source>
</evidence>
<evidence type="ECO:0000313" key="1">
    <source>
        <dbReference type="EMBL" id="MCS2610370.1"/>
    </source>
</evidence>
<organism evidence="1 2">
    <name type="scientific">Halomonas dongshanensis</name>
    <dbReference type="NCBI Taxonomy" id="2890835"/>
    <lineage>
        <taxon>Bacteria</taxon>
        <taxon>Pseudomonadati</taxon>
        <taxon>Pseudomonadota</taxon>
        <taxon>Gammaproteobacteria</taxon>
        <taxon>Oceanospirillales</taxon>
        <taxon>Halomonadaceae</taxon>
        <taxon>Halomonas</taxon>
    </lineage>
</organism>
<dbReference type="Pfam" id="PF20027">
    <property type="entry name" value="DUF6435"/>
    <property type="match status" value="1"/>
</dbReference>
<dbReference type="Proteomes" id="UP001165542">
    <property type="component" value="Unassembled WGS sequence"/>
</dbReference>
<dbReference type="EMBL" id="JAJISC010000006">
    <property type="protein sequence ID" value="MCS2610370.1"/>
    <property type="molecule type" value="Genomic_DNA"/>
</dbReference>